<feature type="domain" description="OLD protein-like TOPRIM" evidence="2">
    <location>
        <begin position="452"/>
        <end position="519"/>
    </location>
</feature>
<dbReference type="InterPro" id="IPR041685">
    <property type="entry name" value="AAA_GajA/Old/RecF-like"/>
</dbReference>
<dbReference type="Proteomes" id="UP000062768">
    <property type="component" value="Chromosome I"/>
</dbReference>
<organism evidence="3 4">
    <name type="scientific">Methanobacterium formicicum</name>
    <dbReference type="NCBI Taxonomy" id="2162"/>
    <lineage>
        <taxon>Archaea</taxon>
        <taxon>Methanobacteriati</taxon>
        <taxon>Methanobacteriota</taxon>
        <taxon>Methanomada group</taxon>
        <taxon>Methanobacteria</taxon>
        <taxon>Methanobacteriales</taxon>
        <taxon>Methanobacteriaceae</taxon>
        <taxon>Methanobacterium</taxon>
    </lineage>
</organism>
<dbReference type="CDD" id="cd01026">
    <property type="entry name" value="TOPRIM_OLD"/>
    <property type="match status" value="1"/>
</dbReference>
<dbReference type="InterPro" id="IPR034139">
    <property type="entry name" value="TOPRIM_OLD"/>
</dbReference>
<dbReference type="PANTHER" id="PTHR43581">
    <property type="entry name" value="ATP/GTP PHOSPHATASE"/>
    <property type="match status" value="1"/>
</dbReference>
<dbReference type="Pfam" id="PF20469">
    <property type="entry name" value="OLD-like_TOPRIM"/>
    <property type="match status" value="1"/>
</dbReference>
<dbReference type="RefSeq" id="WP_060537361.1">
    <property type="nucleotide sequence ID" value="NZ_LN734822.1"/>
</dbReference>
<accession>A0A0S4FM08</accession>
<evidence type="ECO:0000313" key="4">
    <source>
        <dbReference type="Proteomes" id="UP000062768"/>
    </source>
</evidence>
<dbReference type="SUPFAM" id="SSF52540">
    <property type="entry name" value="P-loop containing nucleoside triphosphate hydrolases"/>
    <property type="match status" value="1"/>
</dbReference>
<sequence length="703" mass="81169">MNLSSLKIQNYRSLKEVHIPLSPFVCIIGENNCGKSSTLLSLSLFINGTKISSKEFHNSSMPIRIEVEINFDNGDWEKIPKKQQLFLQDLMESNKLKLTRIYLPNGKNNIYFSALAPKNEKLNFEKLKKEERLKGKNATEIREYMQSYLDEYADKFEGVKTQKDVAETLNNIIKDLSPEELKEKDFTLPKAIWTSISKLLPVPLLIPAVKEISDDLKTKESASFGRLLGVLLGLIENAEAVKEFSKSFDDLKNLLNPTETENGFVDNRIDEVKHIENILETNIQENFPNVTLELIIPPPELKHIFSNAKLEINDGITGPFELKGDGLKRAITFALLKTYIEVNNYDTSKEDKEETLAPYIFLFEEPELYLHPKAQKILFDALNQISKQHQVIVTTHSPIFFSPKYGGTFIKMKKNDNPVVPCSESFGININDNLDELELFRLICFENNNAAFFSEKILLVEGESDLIFFNHIAKVLKEKWDFDLKNIPIIKMSGKGNVERYRNFFEIFNIDVHSILDLDVIIKGFNKLGASEDAYNLQNQLIQVIDGIIERKDISTPPTSAQIKELTRSYSWVERYERLKELAEIMKNGYFLGEEEKLEIDYLFSRDTINMRKKVLKEYDCELKTNLLNTLRDEQIYVLNKGSVESYYPEEVNGRNKLHKALNACDLLTEPQQIKELCPQYEIEDSIYSEFEIIFSNIFENRT</sequence>
<dbReference type="InterPro" id="IPR051396">
    <property type="entry name" value="Bact_Antivir_Def_Nuclease"/>
</dbReference>
<dbReference type="EMBL" id="LN734822">
    <property type="protein sequence ID" value="CEL24007.1"/>
    <property type="molecule type" value="Genomic_DNA"/>
</dbReference>
<dbReference type="GeneID" id="26738621"/>
<keyword evidence="4" id="KW-1185">Reference proteome</keyword>
<gene>
    <name evidence="3" type="ORF">MB9_0359</name>
</gene>
<dbReference type="PANTHER" id="PTHR43581:SF4">
    <property type="entry name" value="ATP_GTP PHOSPHATASE"/>
    <property type="match status" value="1"/>
</dbReference>
<proteinExistence type="predicted"/>
<evidence type="ECO:0000259" key="2">
    <source>
        <dbReference type="Pfam" id="PF20469"/>
    </source>
</evidence>
<evidence type="ECO:0000313" key="3">
    <source>
        <dbReference type="EMBL" id="CEL24007.1"/>
    </source>
</evidence>
<dbReference type="Gene3D" id="3.40.50.300">
    <property type="entry name" value="P-loop containing nucleotide triphosphate hydrolases"/>
    <property type="match status" value="2"/>
</dbReference>
<evidence type="ECO:0000259" key="1">
    <source>
        <dbReference type="Pfam" id="PF13175"/>
    </source>
</evidence>
<dbReference type="PATRIC" id="fig|2162.10.peg.370"/>
<dbReference type="AlphaFoldDB" id="A0A0S4FM08"/>
<protein>
    <submittedName>
        <fullName evidence="3">Uncharacterized protein</fullName>
    </submittedName>
</protein>
<feature type="domain" description="Endonuclease GajA/Old nuclease/RecF-like AAA" evidence="1">
    <location>
        <begin position="1"/>
        <end position="400"/>
    </location>
</feature>
<dbReference type="Pfam" id="PF13175">
    <property type="entry name" value="AAA_15"/>
    <property type="match status" value="1"/>
</dbReference>
<reference evidence="3" key="1">
    <citation type="submission" date="2014-09" db="EMBL/GenBank/DDBJ databases">
        <authorList>
            <person name="Wibberg D."/>
        </authorList>
    </citation>
    <scope>NUCLEOTIDE SEQUENCE [LARGE SCALE GENOMIC DNA]</scope>
    <source>
        <strain evidence="3">Mb9</strain>
    </source>
</reference>
<dbReference type="InterPro" id="IPR027417">
    <property type="entry name" value="P-loop_NTPase"/>
</dbReference>
<name>A0A0S4FM08_METFO</name>